<dbReference type="Pfam" id="PF08282">
    <property type="entry name" value="Hydrolase_3"/>
    <property type="match status" value="1"/>
</dbReference>
<dbReference type="PANTHER" id="PTHR10000">
    <property type="entry name" value="PHOSPHOSERINE PHOSPHATASE"/>
    <property type="match status" value="1"/>
</dbReference>
<dbReference type="AlphaFoldDB" id="A6TU66"/>
<dbReference type="RefSeq" id="WP_012064694.1">
    <property type="nucleotide sequence ID" value="NC_009633.1"/>
</dbReference>
<dbReference type="GO" id="GO:0005829">
    <property type="term" value="C:cytosol"/>
    <property type="evidence" value="ECO:0007669"/>
    <property type="project" value="TreeGrafter"/>
</dbReference>
<dbReference type="GO" id="GO:0016791">
    <property type="term" value="F:phosphatase activity"/>
    <property type="evidence" value="ECO:0007669"/>
    <property type="project" value="UniProtKB-ARBA"/>
</dbReference>
<reference evidence="2" key="1">
    <citation type="journal article" date="2016" name="Genome Announc.">
        <title>Complete genome sequence of Alkaliphilus metalliredigens strain QYMF, an alkaliphilic and metal-reducing bacterium isolated from borax-contaminated leachate ponds.</title>
        <authorList>
            <person name="Hwang C."/>
            <person name="Copeland A."/>
            <person name="Lucas S."/>
            <person name="Lapidus A."/>
            <person name="Barry K."/>
            <person name="Detter J.C."/>
            <person name="Glavina Del Rio T."/>
            <person name="Hammon N."/>
            <person name="Israni S."/>
            <person name="Dalin E."/>
            <person name="Tice H."/>
            <person name="Pitluck S."/>
            <person name="Chertkov O."/>
            <person name="Brettin T."/>
            <person name="Bruce D."/>
            <person name="Han C."/>
            <person name="Schmutz J."/>
            <person name="Larimer F."/>
            <person name="Land M.L."/>
            <person name="Hauser L."/>
            <person name="Kyrpides N."/>
            <person name="Mikhailova N."/>
            <person name="Ye Q."/>
            <person name="Zhou J."/>
            <person name="Richardson P."/>
            <person name="Fields M.W."/>
        </authorList>
    </citation>
    <scope>NUCLEOTIDE SEQUENCE [LARGE SCALE GENOMIC DNA]</scope>
    <source>
        <strain evidence="2">QYMF</strain>
    </source>
</reference>
<dbReference type="InterPro" id="IPR000150">
    <property type="entry name" value="Cof"/>
</dbReference>
<dbReference type="EMBL" id="CP000724">
    <property type="protein sequence ID" value="ABR49734.1"/>
    <property type="molecule type" value="Genomic_DNA"/>
</dbReference>
<evidence type="ECO:0000313" key="1">
    <source>
        <dbReference type="EMBL" id="ABR49734.1"/>
    </source>
</evidence>
<dbReference type="SFLD" id="SFLDG01144">
    <property type="entry name" value="C2.B.4:_PGP_Like"/>
    <property type="match status" value="1"/>
</dbReference>
<dbReference type="eggNOG" id="COG0561">
    <property type="taxonomic scope" value="Bacteria"/>
</dbReference>
<dbReference type="STRING" id="293826.Amet_3612"/>
<keyword evidence="1" id="KW-0378">Hydrolase</keyword>
<proteinExistence type="predicted"/>
<dbReference type="NCBIfam" id="TIGR01484">
    <property type="entry name" value="HAD-SF-IIB"/>
    <property type="match status" value="1"/>
</dbReference>
<keyword evidence="2" id="KW-1185">Reference proteome</keyword>
<gene>
    <name evidence="1" type="ordered locus">Amet_3612</name>
</gene>
<dbReference type="SFLD" id="SFLDG01140">
    <property type="entry name" value="C2.B:_Phosphomannomutase_and_P"/>
    <property type="match status" value="1"/>
</dbReference>
<evidence type="ECO:0000313" key="2">
    <source>
        <dbReference type="Proteomes" id="UP000001572"/>
    </source>
</evidence>
<organism evidence="1 2">
    <name type="scientific">Alkaliphilus metalliredigens (strain QYMF)</name>
    <dbReference type="NCBI Taxonomy" id="293826"/>
    <lineage>
        <taxon>Bacteria</taxon>
        <taxon>Bacillati</taxon>
        <taxon>Bacillota</taxon>
        <taxon>Clostridia</taxon>
        <taxon>Peptostreptococcales</taxon>
        <taxon>Natronincolaceae</taxon>
        <taxon>Alkaliphilus</taxon>
    </lineage>
</organism>
<dbReference type="NCBIfam" id="TIGR00099">
    <property type="entry name" value="Cof-subfamily"/>
    <property type="match status" value="1"/>
</dbReference>
<dbReference type="PANTHER" id="PTHR10000:SF8">
    <property type="entry name" value="HAD SUPERFAMILY HYDROLASE-LIKE, TYPE 3"/>
    <property type="match status" value="1"/>
</dbReference>
<dbReference type="OrthoDB" id="9781413at2"/>
<protein>
    <submittedName>
        <fullName evidence="1">Cof-like hydrolase</fullName>
    </submittedName>
</protein>
<accession>A6TU66</accession>
<dbReference type="GO" id="GO:0000287">
    <property type="term" value="F:magnesium ion binding"/>
    <property type="evidence" value="ECO:0007669"/>
    <property type="project" value="TreeGrafter"/>
</dbReference>
<dbReference type="SUPFAM" id="SSF56784">
    <property type="entry name" value="HAD-like"/>
    <property type="match status" value="1"/>
</dbReference>
<dbReference type="Gene3D" id="3.30.1240.10">
    <property type="match status" value="1"/>
</dbReference>
<sequence length="274" mass="31442">MGYQLIILDMDGTLLNSDKEVSEENKKALQNVKDMGMTVAIATGRIFTSARFYARMLGITAPIIACNGALIRDHQTNEVVYSNPIRLEDAIAIAKLCKEKGVYFHFYNQEQFYIEELGFSSLKYHDWNERQNESDRIHMEKMTNAVEFLTNNAIEVLKFVIMDEDPKKLKEIKEALDEMKTLETDKSWYNNLEVMNKGVSKGKAIKRLAEILQITQEKRIAFGDNYNDLSMKESVRTFVAMENGEEFVKERADYITASNDESGVAKGIKKYILL</sequence>
<name>A6TU66_ALKMQ</name>
<dbReference type="InterPro" id="IPR036412">
    <property type="entry name" value="HAD-like_sf"/>
</dbReference>
<dbReference type="PROSITE" id="PS01228">
    <property type="entry name" value="COF_1"/>
    <property type="match status" value="1"/>
</dbReference>
<dbReference type="KEGG" id="amt:Amet_3612"/>
<dbReference type="CDD" id="cd07516">
    <property type="entry name" value="HAD_Pase"/>
    <property type="match status" value="1"/>
</dbReference>
<dbReference type="SFLD" id="SFLDS00003">
    <property type="entry name" value="Haloacid_Dehalogenase"/>
    <property type="match status" value="1"/>
</dbReference>
<dbReference type="Gene3D" id="3.40.50.1000">
    <property type="entry name" value="HAD superfamily/HAD-like"/>
    <property type="match status" value="1"/>
</dbReference>
<dbReference type="InterPro" id="IPR006379">
    <property type="entry name" value="HAD-SF_hydro_IIB"/>
</dbReference>
<dbReference type="HOGENOM" id="CLU_044146_3_1_9"/>
<dbReference type="InterPro" id="IPR023214">
    <property type="entry name" value="HAD_sf"/>
</dbReference>
<dbReference type="Proteomes" id="UP000001572">
    <property type="component" value="Chromosome"/>
</dbReference>